<name>A0A0A2V051_9BACI</name>
<sequence>MFFFSFLILIFITIFFYDEHREDAKVIRTASEVRAQIHLHSLVAGEHLYTALQHKENERRFLKEMTNGAIYLKETNVWTEFYDKFYQGQINRYHVNEFNTYLESLKWDKLLNIGSNRPQDAEFVQHLYKQFISQYGDSMYGGQENKFEDIIQHNYETKKPK</sequence>
<dbReference type="Proteomes" id="UP000030153">
    <property type="component" value="Unassembled WGS sequence"/>
</dbReference>
<dbReference type="EMBL" id="AVBG01000003">
    <property type="protein sequence ID" value="KGP92368.1"/>
    <property type="molecule type" value="Genomic_DNA"/>
</dbReference>
<comment type="caution">
    <text evidence="1">The sequence shown here is derived from an EMBL/GenBank/DDBJ whole genome shotgun (WGS) entry which is preliminary data.</text>
</comment>
<reference evidence="1 2" key="1">
    <citation type="submission" date="2013-08" db="EMBL/GenBank/DDBJ databases">
        <title>Genome of Pontibacillus chungwhensis.</title>
        <authorList>
            <person name="Wang Q."/>
            <person name="Wang G."/>
        </authorList>
    </citation>
    <scope>NUCLEOTIDE SEQUENCE [LARGE SCALE GENOMIC DNA]</scope>
    <source>
        <strain evidence="1 2">BH030062</strain>
    </source>
</reference>
<organism evidence="1 2">
    <name type="scientific">Pontibacillus chungwhensis BH030062</name>
    <dbReference type="NCBI Taxonomy" id="1385513"/>
    <lineage>
        <taxon>Bacteria</taxon>
        <taxon>Bacillati</taxon>
        <taxon>Bacillota</taxon>
        <taxon>Bacilli</taxon>
        <taxon>Bacillales</taxon>
        <taxon>Bacillaceae</taxon>
        <taxon>Pontibacillus</taxon>
    </lineage>
</organism>
<proteinExistence type="predicted"/>
<evidence type="ECO:0000313" key="2">
    <source>
        <dbReference type="Proteomes" id="UP000030153"/>
    </source>
</evidence>
<evidence type="ECO:0000313" key="1">
    <source>
        <dbReference type="EMBL" id="KGP92368.1"/>
    </source>
</evidence>
<protein>
    <submittedName>
        <fullName evidence="1">Uncharacterized protein</fullName>
    </submittedName>
</protein>
<dbReference type="STRING" id="1385513.N780_01145"/>
<keyword evidence="2" id="KW-1185">Reference proteome</keyword>
<accession>A0A0A2V051</accession>
<dbReference type="AlphaFoldDB" id="A0A0A2V051"/>
<gene>
    <name evidence="1" type="ORF">N780_01145</name>
</gene>